<dbReference type="SFLD" id="SFLDG01067">
    <property type="entry name" value="SPASM/twitch_domain_containing"/>
    <property type="match status" value="1"/>
</dbReference>
<dbReference type="CDD" id="cd21121">
    <property type="entry name" value="SPASM_Cmo-like"/>
    <property type="match status" value="1"/>
</dbReference>
<gene>
    <name evidence="8" type="ORF">DPPLL_21280</name>
</gene>
<keyword evidence="6" id="KW-0411">Iron-sulfur</keyword>
<keyword evidence="3" id="KW-0949">S-adenosyl-L-methionine</keyword>
<dbReference type="Gene3D" id="3.20.20.70">
    <property type="entry name" value="Aldolase class I"/>
    <property type="match status" value="2"/>
</dbReference>
<evidence type="ECO:0000256" key="4">
    <source>
        <dbReference type="ARBA" id="ARBA00022723"/>
    </source>
</evidence>
<dbReference type="PROSITE" id="PS51918">
    <property type="entry name" value="RADICAL_SAM"/>
    <property type="match status" value="1"/>
</dbReference>
<feature type="domain" description="Radical SAM core" evidence="7">
    <location>
        <begin position="8"/>
        <end position="233"/>
    </location>
</feature>
<dbReference type="EMBL" id="AP025516">
    <property type="protein sequence ID" value="BDD87763.1"/>
    <property type="molecule type" value="Genomic_DNA"/>
</dbReference>
<dbReference type="Pfam" id="PF13186">
    <property type="entry name" value="SPASM"/>
    <property type="match status" value="1"/>
</dbReference>
<evidence type="ECO:0000256" key="1">
    <source>
        <dbReference type="ARBA" id="ARBA00001966"/>
    </source>
</evidence>
<dbReference type="PANTHER" id="PTHR11228:SF7">
    <property type="entry name" value="PQQA PEPTIDE CYCLASE"/>
    <property type="match status" value="1"/>
</dbReference>
<dbReference type="InterPro" id="IPR007197">
    <property type="entry name" value="rSAM"/>
</dbReference>
<dbReference type="Proteomes" id="UP000830055">
    <property type="component" value="Chromosome"/>
</dbReference>
<keyword evidence="4" id="KW-0479">Metal-binding</keyword>
<dbReference type="CDD" id="cd01335">
    <property type="entry name" value="Radical_SAM"/>
    <property type="match status" value="1"/>
</dbReference>
<evidence type="ECO:0000313" key="8">
    <source>
        <dbReference type="EMBL" id="BDD87763.1"/>
    </source>
</evidence>
<evidence type="ECO:0000313" key="9">
    <source>
        <dbReference type="Proteomes" id="UP000830055"/>
    </source>
</evidence>
<evidence type="ECO:0000259" key="7">
    <source>
        <dbReference type="PROSITE" id="PS51918"/>
    </source>
</evidence>
<organism evidence="8 9">
    <name type="scientific">Desulfofustis limnaeus</name>
    <dbReference type="NCBI Taxonomy" id="2740163"/>
    <lineage>
        <taxon>Bacteria</taxon>
        <taxon>Pseudomonadati</taxon>
        <taxon>Thermodesulfobacteriota</taxon>
        <taxon>Desulfobulbia</taxon>
        <taxon>Desulfobulbales</taxon>
        <taxon>Desulfocapsaceae</taxon>
        <taxon>Desulfofustis</taxon>
    </lineage>
</organism>
<dbReference type="RefSeq" id="WP_284151177.1">
    <property type="nucleotide sequence ID" value="NZ_AP025516.1"/>
</dbReference>
<dbReference type="SFLD" id="SFLDS00029">
    <property type="entry name" value="Radical_SAM"/>
    <property type="match status" value="1"/>
</dbReference>
<keyword evidence="9" id="KW-1185">Reference proteome</keyword>
<dbReference type="PANTHER" id="PTHR11228">
    <property type="entry name" value="RADICAL SAM DOMAIN PROTEIN"/>
    <property type="match status" value="1"/>
</dbReference>
<comment type="cofactor">
    <cofactor evidence="1">
        <name>[4Fe-4S] cluster</name>
        <dbReference type="ChEBI" id="CHEBI:49883"/>
    </cofactor>
</comment>
<dbReference type="NCBIfam" id="TIGR04311">
    <property type="entry name" value="rSAM_Geo_metal"/>
    <property type="match status" value="1"/>
</dbReference>
<dbReference type="InterPro" id="IPR023885">
    <property type="entry name" value="4Fe4S-binding_SPASM_dom"/>
</dbReference>
<keyword evidence="5" id="KW-0408">Iron</keyword>
<dbReference type="InterPro" id="IPR050377">
    <property type="entry name" value="Radical_SAM_PqqE_MftC-like"/>
</dbReference>
<evidence type="ECO:0000256" key="3">
    <source>
        <dbReference type="ARBA" id="ARBA00022691"/>
    </source>
</evidence>
<dbReference type="SFLD" id="SFLDG01387">
    <property type="entry name" value="BtrN-like_SPASM_domain_contain"/>
    <property type="match status" value="1"/>
</dbReference>
<evidence type="ECO:0000256" key="6">
    <source>
        <dbReference type="ARBA" id="ARBA00023014"/>
    </source>
</evidence>
<dbReference type="InterPro" id="IPR034391">
    <property type="entry name" value="AdoMet-like_SPASM_containing"/>
</dbReference>
<proteinExistence type="predicted"/>
<dbReference type="InterPro" id="IPR013785">
    <property type="entry name" value="Aldolase_TIM"/>
</dbReference>
<evidence type="ECO:0000256" key="2">
    <source>
        <dbReference type="ARBA" id="ARBA00022485"/>
    </source>
</evidence>
<evidence type="ECO:0000256" key="5">
    <source>
        <dbReference type="ARBA" id="ARBA00023004"/>
    </source>
</evidence>
<reference evidence="8 9" key="1">
    <citation type="submission" date="2022-01" db="EMBL/GenBank/DDBJ databases">
        <title>Desulfofustis limnae sp. nov., a novel mesophilic sulfate-reducing bacterium isolated from marsh soil.</title>
        <authorList>
            <person name="Watanabe M."/>
            <person name="Takahashi A."/>
            <person name="Kojima H."/>
            <person name="Fukui M."/>
        </authorList>
    </citation>
    <scope>NUCLEOTIDE SEQUENCE [LARGE SCALE GENOMIC DNA]</scope>
    <source>
        <strain evidence="8 9">PPLL</strain>
    </source>
</reference>
<keyword evidence="2" id="KW-0004">4Fe-4S</keyword>
<name>A0ABM7W9W6_9BACT</name>
<protein>
    <submittedName>
        <fullName evidence="8">Radical SAM protein</fullName>
    </submittedName>
</protein>
<sequence>MNTLTMHRDCPQIIYLEPTTRCNLHCRMCVKYAPGSRIHEQDLDPLLFDRLLPTLANAHKLIINGIGEPLLHPQLATFIANARRHLPTDSCVGLQSNGLLLDTHRAASLLAAGLSTICLSLDGLSEPPISVDGQEGHSLSAVDRAIGCLQEARQRIGTQLRIGLEIVIHQGNYQELPDMITWAAQRGVTFLLVSHLFHYTATQDDLFDPNPAPARALFQERCDRATARGLDMRDCLNVFNSFDRSADTLAKLAILNDICNDATQQGMHLHLAGLIERHHAFDPNQVEAILARSGELARLAGIDLDLPPLGAPAHRCCPFIENRAVCIAVDGRVMPCHFLWHGYACHVSGKAIQVRPRSFGTLRDRDLLSIWHDPDYRHFRQEAGAYQYAPCWSCPQGPCPDLVGGDSDYANDCYGSAVPCGHCQWSLGGIKCLS</sequence>
<accession>A0ABM7W9W6</accession>
<dbReference type="InterPro" id="IPR027586">
    <property type="entry name" value="rSAM_metal_mat"/>
</dbReference>
<dbReference type="Pfam" id="PF04055">
    <property type="entry name" value="Radical_SAM"/>
    <property type="match status" value="1"/>
</dbReference>
<dbReference type="SUPFAM" id="SSF102114">
    <property type="entry name" value="Radical SAM enzymes"/>
    <property type="match status" value="1"/>
</dbReference>
<dbReference type="InterPro" id="IPR058240">
    <property type="entry name" value="rSAM_sf"/>
</dbReference>